<dbReference type="AlphaFoldDB" id="W6MCG3"/>
<dbReference type="InterPro" id="IPR001789">
    <property type="entry name" value="Sig_transdc_resp-reg_receiver"/>
</dbReference>
<keyword evidence="5" id="KW-1185">Reference proteome</keyword>
<dbReference type="Proteomes" id="UP000035760">
    <property type="component" value="Unassembled WGS sequence"/>
</dbReference>
<dbReference type="InterPro" id="IPR050595">
    <property type="entry name" value="Bact_response_regulator"/>
</dbReference>
<reference evidence="4" key="1">
    <citation type="submission" date="2013-07" db="EMBL/GenBank/DDBJ databases">
        <authorList>
            <person name="McIlroy S."/>
        </authorList>
    </citation>
    <scope>NUCLEOTIDE SEQUENCE [LARGE SCALE GENOMIC DNA]</scope>
    <source>
        <strain evidence="4">Run_A_D11</strain>
    </source>
</reference>
<feature type="domain" description="Response regulatory" evidence="3">
    <location>
        <begin position="135"/>
        <end position="248"/>
    </location>
</feature>
<dbReference type="SUPFAM" id="SSF52172">
    <property type="entry name" value="CheY-like"/>
    <property type="match status" value="2"/>
</dbReference>
<evidence type="ECO:0000313" key="5">
    <source>
        <dbReference type="Proteomes" id="UP000035760"/>
    </source>
</evidence>
<evidence type="ECO:0000313" key="4">
    <source>
        <dbReference type="EMBL" id="CDI04799.1"/>
    </source>
</evidence>
<dbReference type="GO" id="GO:0000160">
    <property type="term" value="P:phosphorelay signal transduction system"/>
    <property type="evidence" value="ECO:0007669"/>
    <property type="project" value="InterPro"/>
</dbReference>
<evidence type="ECO:0000256" key="1">
    <source>
        <dbReference type="ARBA" id="ARBA00022553"/>
    </source>
</evidence>
<dbReference type="CDD" id="cd00156">
    <property type="entry name" value="REC"/>
    <property type="match status" value="1"/>
</dbReference>
<feature type="modified residue" description="4-aspartylphosphate" evidence="2">
    <location>
        <position position="183"/>
    </location>
</feature>
<gene>
    <name evidence="4" type="ORF">BN873_p70037</name>
</gene>
<dbReference type="PANTHER" id="PTHR44591">
    <property type="entry name" value="STRESS RESPONSE REGULATOR PROTEIN 1"/>
    <property type="match status" value="1"/>
</dbReference>
<comment type="caution">
    <text evidence="2">Lacks conserved residue(s) required for the propagation of feature annotation.</text>
</comment>
<evidence type="ECO:0000259" key="3">
    <source>
        <dbReference type="PROSITE" id="PS50110"/>
    </source>
</evidence>
<proteinExistence type="predicted"/>
<dbReference type="OrthoDB" id="5559956at2"/>
<sequence>MTLKPHDQRHSILVAHHEDPLRVALRKTLKEVGYHQIAVADTGRNTLNRLLRDRYHLLIVPLELPDLNCWQLLRMVKSSAFCSPQLPVLVVCDAQQMPLAEPLAHEHQARLLALDDFAQLPNAVAACLNGPQKPTVLIIEDHPGTARLIELNLKINFEVEIALTGQEGLEAWRTQQHDLVLLDLMLPDTNGSEVLRRIIAEKPHQLVAILTARSERKTHQNAMLAGAAAFLSKPIDLHQLPAFCEQVLHYGAYLSQRALQYRQQERDRAINQRVQAADFLLESGQAGMASQHLKRVIATRSGEPIGDDGWARLLTEFE</sequence>
<dbReference type="EMBL" id="CBTJ020000119">
    <property type="protein sequence ID" value="CDI04799.1"/>
    <property type="molecule type" value="Genomic_DNA"/>
</dbReference>
<protein>
    <recommendedName>
        <fullName evidence="3">Response regulatory domain-containing protein</fullName>
    </recommendedName>
</protein>
<dbReference type="Pfam" id="PF00072">
    <property type="entry name" value="Response_reg"/>
    <property type="match status" value="1"/>
</dbReference>
<name>W6MCG3_9GAMM</name>
<accession>W6MCG3</accession>
<dbReference type="PROSITE" id="PS50110">
    <property type="entry name" value="RESPONSE_REGULATORY"/>
    <property type="match status" value="2"/>
</dbReference>
<dbReference type="PANTHER" id="PTHR44591:SF3">
    <property type="entry name" value="RESPONSE REGULATORY DOMAIN-CONTAINING PROTEIN"/>
    <property type="match status" value="1"/>
</dbReference>
<dbReference type="SMART" id="SM00448">
    <property type="entry name" value="REC"/>
    <property type="match status" value="2"/>
</dbReference>
<comment type="caution">
    <text evidence="4">The sequence shown here is derived from an EMBL/GenBank/DDBJ whole genome shotgun (WGS) entry which is preliminary data.</text>
</comment>
<keyword evidence="1 2" id="KW-0597">Phosphoprotein</keyword>
<feature type="domain" description="Response regulatory" evidence="3">
    <location>
        <begin position="11"/>
        <end position="125"/>
    </location>
</feature>
<dbReference type="Gene3D" id="3.40.50.2300">
    <property type="match status" value="2"/>
</dbReference>
<dbReference type="RefSeq" id="WP_048677243.1">
    <property type="nucleotide sequence ID" value="NZ_CBTJ020000119.1"/>
</dbReference>
<reference evidence="4" key="2">
    <citation type="submission" date="2014-03" db="EMBL/GenBank/DDBJ databases">
        <title>Candidatus Competibacter-lineage genomes retrieved from metagenomes reveal functional metabolic diversity.</title>
        <authorList>
            <person name="McIlroy S.J."/>
            <person name="Albertsen M."/>
            <person name="Andresen E.K."/>
            <person name="Saunders A.M."/>
            <person name="Kristiansen R."/>
            <person name="Stokholm-Bjerregaard M."/>
            <person name="Nielsen K.L."/>
            <person name="Nielsen P.H."/>
        </authorList>
    </citation>
    <scope>NUCLEOTIDE SEQUENCE</scope>
    <source>
        <strain evidence="4">Run_A_D11</strain>
    </source>
</reference>
<organism evidence="4 5">
    <name type="scientific">Candidatus Competibacter denitrificans Run_A_D11</name>
    <dbReference type="NCBI Taxonomy" id="1400863"/>
    <lineage>
        <taxon>Bacteria</taxon>
        <taxon>Pseudomonadati</taxon>
        <taxon>Pseudomonadota</taxon>
        <taxon>Gammaproteobacteria</taxon>
        <taxon>Candidatus Competibacteraceae</taxon>
        <taxon>Candidatus Competibacter</taxon>
    </lineage>
</organism>
<dbReference type="InterPro" id="IPR011006">
    <property type="entry name" value="CheY-like_superfamily"/>
</dbReference>
<evidence type="ECO:0000256" key="2">
    <source>
        <dbReference type="PROSITE-ProRule" id="PRU00169"/>
    </source>
</evidence>